<dbReference type="SUPFAM" id="SSF88946">
    <property type="entry name" value="Sigma2 domain of RNA polymerase sigma factors"/>
    <property type="match status" value="1"/>
</dbReference>
<dbReference type="Gene3D" id="1.10.1740.10">
    <property type="match status" value="1"/>
</dbReference>
<evidence type="ECO:0000256" key="2">
    <source>
        <dbReference type="ARBA" id="ARBA00023015"/>
    </source>
</evidence>
<dbReference type="InterPro" id="IPR014284">
    <property type="entry name" value="RNA_pol_sigma-70_dom"/>
</dbReference>
<reference evidence="7 8" key="1">
    <citation type="journal article" date="2016" name="Int. J. Syst. Evol. Microbiol.">
        <title>Panacibacter ginsenosidivorans gen. nov., sp. nov., with ginsenoside converting activity isolated from soil of a ginseng field.</title>
        <authorList>
            <person name="Siddiqi M.Z."/>
            <person name="Muhammad Shafi S."/>
            <person name="Choi K.D."/>
            <person name="Im W.T."/>
        </authorList>
    </citation>
    <scope>NUCLEOTIDE SEQUENCE [LARGE SCALE GENOMIC DNA]</scope>
    <source>
        <strain evidence="7 8">Gsoil1550</strain>
    </source>
</reference>
<evidence type="ECO:0000256" key="4">
    <source>
        <dbReference type="ARBA" id="ARBA00023163"/>
    </source>
</evidence>
<dbReference type="InterPro" id="IPR007627">
    <property type="entry name" value="RNA_pol_sigma70_r2"/>
</dbReference>
<dbReference type="GO" id="GO:0016987">
    <property type="term" value="F:sigma factor activity"/>
    <property type="evidence" value="ECO:0007669"/>
    <property type="project" value="UniProtKB-KW"/>
</dbReference>
<gene>
    <name evidence="7" type="ORF">FRZ67_22865</name>
</gene>
<name>A0A5B8VFY7_9BACT</name>
<dbReference type="SUPFAM" id="SSF88659">
    <property type="entry name" value="Sigma3 and sigma4 domains of RNA polymerase sigma factors"/>
    <property type="match status" value="1"/>
</dbReference>
<dbReference type="KEGG" id="pgin:FRZ67_22865"/>
<dbReference type="PANTHER" id="PTHR43133:SF46">
    <property type="entry name" value="RNA POLYMERASE SIGMA-70 FACTOR ECF SUBFAMILY"/>
    <property type="match status" value="1"/>
</dbReference>
<dbReference type="RefSeq" id="WP_147192877.1">
    <property type="nucleotide sequence ID" value="NZ_CP042435.1"/>
</dbReference>
<organism evidence="7 8">
    <name type="scientific">Panacibacter ginsenosidivorans</name>
    <dbReference type="NCBI Taxonomy" id="1813871"/>
    <lineage>
        <taxon>Bacteria</taxon>
        <taxon>Pseudomonadati</taxon>
        <taxon>Bacteroidota</taxon>
        <taxon>Chitinophagia</taxon>
        <taxon>Chitinophagales</taxon>
        <taxon>Chitinophagaceae</taxon>
        <taxon>Panacibacter</taxon>
    </lineage>
</organism>
<dbReference type="AlphaFoldDB" id="A0A5B8VFY7"/>
<evidence type="ECO:0000313" key="8">
    <source>
        <dbReference type="Proteomes" id="UP000321533"/>
    </source>
</evidence>
<keyword evidence="2" id="KW-0805">Transcription regulation</keyword>
<dbReference type="InterPro" id="IPR036388">
    <property type="entry name" value="WH-like_DNA-bd_sf"/>
</dbReference>
<dbReference type="Pfam" id="PF04542">
    <property type="entry name" value="Sigma70_r2"/>
    <property type="match status" value="1"/>
</dbReference>
<dbReference type="NCBIfam" id="TIGR02937">
    <property type="entry name" value="sigma70-ECF"/>
    <property type="match status" value="1"/>
</dbReference>
<keyword evidence="8" id="KW-1185">Reference proteome</keyword>
<dbReference type="OrthoDB" id="1056775at2"/>
<keyword evidence="4" id="KW-0804">Transcription</keyword>
<evidence type="ECO:0000256" key="3">
    <source>
        <dbReference type="ARBA" id="ARBA00023082"/>
    </source>
</evidence>
<dbReference type="InterPro" id="IPR013324">
    <property type="entry name" value="RNA_pol_sigma_r3/r4-like"/>
</dbReference>
<dbReference type="CDD" id="cd06171">
    <property type="entry name" value="Sigma70_r4"/>
    <property type="match status" value="1"/>
</dbReference>
<dbReference type="Pfam" id="PF08281">
    <property type="entry name" value="Sigma70_r4_2"/>
    <property type="match status" value="1"/>
</dbReference>
<keyword evidence="3" id="KW-0731">Sigma factor</keyword>
<protein>
    <submittedName>
        <fullName evidence="7">RNA polymerase sigma factor</fullName>
    </submittedName>
</protein>
<dbReference type="GO" id="GO:0006352">
    <property type="term" value="P:DNA-templated transcription initiation"/>
    <property type="evidence" value="ECO:0007669"/>
    <property type="project" value="InterPro"/>
</dbReference>
<evidence type="ECO:0000256" key="1">
    <source>
        <dbReference type="ARBA" id="ARBA00010641"/>
    </source>
</evidence>
<dbReference type="InterPro" id="IPR039425">
    <property type="entry name" value="RNA_pol_sigma-70-like"/>
</dbReference>
<dbReference type="Proteomes" id="UP000321533">
    <property type="component" value="Chromosome"/>
</dbReference>
<accession>A0A5B8VFY7</accession>
<dbReference type="InterPro" id="IPR013249">
    <property type="entry name" value="RNA_pol_sigma70_r4_t2"/>
</dbReference>
<dbReference type="PANTHER" id="PTHR43133">
    <property type="entry name" value="RNA POLYMERASE ECF-TYPE SIGMA FACTO"/>
    <property type="match status" value="1"/>
</dbReference>
<evidence type="ECO:0000259" key="5">
    <source>
        <dbReference type="Pfam" id="PF04542"/>
    </source>
</evidence>
<evidence type="ECO:0000313" key="7">
    <source>
        <dbReference type="EMBL" id="QEC70001.1"/>
    </source>
</evidence>
<dbReference type="Gene3D" id="1.10.10.10">
    <property type="entry name" value="Winged helix-like DNA-binding domain superfamily/Winged helix DNA-binding domain"/>
    <property type="match status" value="1"/>
</dbReference>
<proteinExistence type="inferred from homology"/>
<comment type="similarity">
    <text evidence="1">Belongs to the sigma-70 factor family. ECF subfamily.</text>
</comment>
<sequence>MRIIPINTKIEHYEPEVLKQIIRGCKRFDQRSQKAFYEKFYGFALKVVFRYIYRYDRSIDTVNDGFVKIFKNIGTFECNNDKDFEKILFGWIRRIMVNTAIDELRRNNMMPEIGGMPDHIWDEPDKSTAADQLLLYKELVNEIKKLPPSYRAVFNMFVIDGLSHQEIAAVLGISTGTSKSSLSKARAQLQKILQKNSAQAAYAANK</sequence>
<dbReference type="GO" id="GO:0003677">
    <property type="term" value="F:DNA binding"/>
    <property type="evidence" value="ECO:0007669"/>
    <property type="project" value="InterPro"/>
</dbReference>
<feature type="domain" description="RNA polymerase sigma factor 70 region 4 type 2" evidence="6">
    <location>
        <begin position="138"/>
        <end position="189"/>
    </location>
</feature>
<evidence type="ECO:0000259" key="6">
    <source>
        <dbReference type="Pfam" id="PF08281"/>
    </source>
</evidence>
<feature type="domain" description="RNA polymerase sigma-70 region 2" evidence="5">
    <location>
        <begin position="36"/>
        <end position="108"/>
    </location>
</feature>
<dbReference type="EMBL" id="CP042435">
    <property type="protein sequence ID" value="QEC70001.1"/>
    <property type="molecule type" value="Genomic_DNA"/>
</dbReference>
<dbReference type="InterPro" id="IPR013325">
    <property type="entry name" value="RNA_pol_sigma_r2"/>
</dbReference>